<keyword evidence="4" id="KW-0678">Repressor</keyword>
<reference evidence="10" key="1">
    <citation type="journal article" date="2014" name="Int. J. Syst. Evol. Microbiol.">
        <title>Complete genome sequence of Corynebacterium casei LMG S-19264T (=DSM 44701T), isolated from a smear-ripened cheese.</title>
        <authorList>
            <consortium name="US DOE Joint Genome Institute (JGI-PGF)"/>
            <person name="Walter F."/>
            <person name="Albersmeier A."/>
            <person name="Kalinowski J."/>
            <person name="Ruckert C."/>
        </authorList>
    </citation>
    <scope>NUCLEOTIDE SEQUENCE</scope>
    <source>
        <strain evidence="10">CGMCC 1.15034</strain>
    </source>
</reference>
<dbReference type="Proteomes" id="UP000593880">
    <property type="component" value="Plasmid unnamed"/>
</dbReference>
<sequence>MRFRGLDLNLLVALDALIAERNLTAAARSINLSQPAMSAAVARLRAYFKDELFTMSGRELVLTPRAEALASPTREALLHIQLSITSREPFRPDESNRRFRLCMSDFAAIVLIRKVIERVAREAPGIKFELMPLADPFDHPLQRGAVDFIILPDVYTTDEHPKATLFDETLVCVGCRSNKRLARPLTFSSYMSMGHVAVRFGRSRVPSIDEWFMQEHRVKRRVEVVVQGFSMMPHMLVGTNRVATMPATLVRHFAKSLPLRVAKLPLPLPGFTETLQWPALHNNEPASKWMRQVLLEEAARLGSSQEEPSLAPE</sequence>
<dbReference type="GO" id="GO:0003677">
    <property type="term" value="F:DNA binding"/>
    <property type="evidence" value="ECO:0007669"/>
    <property type="project" value="UniProtKB-KW"/>
</dbReference>
<name>A0A410VHX9_9BRAD</name>
<dbReference type="InterPro" id="IPR050389">
    <property type="entry name" value="LysR-type_TF"/>
</dbReference>
<keyword evidence="11" id="KW-0614">Plasmid</keyword>
<dbReference type="SUPFAM" id="SSF53850">
    <property type="entry name" value="Periplasmic binding protein-like II"/>
    <property type="match status" value="1"/>
</dbReference>
<keyword evidence="5" id="KW-0805">Transcription regulation</keyword>
<dbReference type="OrthoDB" id="8339333at2"/>
<dbReference type="PRINTS" id="PR00039">
    <property type="entry name" value="HTHLYSR"/>
</dbReference>
<dbReference type="SUPFAM" id="SSF46785">
    <property type="entry name" value="Winged helix' DNA-binding domain"/>
    <property type="match status" value="1"/>
</dbReference>
<keyword evidence="7" id="KW-0010">Activator</keyword>
<organism evidence="10 13">
    <name type="scientific">Bradyrhizobium guangdongense</name>
    <dbReference type="NCBI Taxonomy" id="1325090"/>
    <lineage>
        <taxon>Bacteria</taxon>
        <taxon>Pseudomonadati</taxon>
        <taxon>Pseudomonadota</taxon>
        <taxon>Alphaproteobacteria</taxon>
        <taxon>Hyphomicrobiales</taxon>
        <taxon>Nitrobacteraceae</taxon>
        <taxon>Bradyrhizobium</taxon>
    </lineage>
</organism>
<dbReference type="Gene3D" id="1.10.10.10">
    <property type="entry name" value="Winged helix-like DNA-binding domain superfamily/Winged helix DNA-binding domain"/>
    <property type="match status" value="1"/>
</dbReference>
<keyword evidence="8" id="KW-0804">Transcription</keyword>
<evidence type="ECO:0000256" key="5">
    <source>
        <dbReference type="ARBA" id="ARBA00023015"/>
    </source>
</evidence>
<dbReference type="EMBL" id="BMHC01000035">
    <property type="protein sequence ID" value="GGI33883.1"/>
    <property type="molecule type" value="Genomic_DNA"/>
</dbReference>
<dbReference type="InterPro" id="IPR005119">
    <property type="entry name" value="LysR_subst-bd"/>
</dbReference>
<geneLocation type="plasmid" evidence="11 12">
    <name>unnamed</name>
</geneLocation>
<gene>
    <name evidence="10" type="primary">nodD1</name>
    <name evidence="10" type="ORF">GCM10010987_76600</name>
    <name evidence="11" type="ORF">XH86_38225</name>
</gene>
<dbReference type="Pfam" id="PF00126">
    <property type="entry name" value="HTH_1"/>
    <property type="match status" value="1"/>
</dbReference>
<dbReference type="EMBL" id="CP030058">
    <property type="protein sequence ID" value="QOZ64508.1"/>
    <property type="molecule type" value="Genomic_DNA"/>
</dbReference>
<accession>A0A410VHX9</accession>
<dbReference type="AlphaFoldDB" id="A0A410VHX9"/>
<dbReference type="PANTHER" id="PTHR30118:SF6">
    <property type="entry name" value="HTH-TYPE TRANSCRIPTIONAL REGULATOR LEUO"/>
    <property type="match status" value="1"/>
</dbReference>
<keyword evidence="12" id="KW-1185">Reference proteome</keyword>
<dbReference type="Pfam" id="PF03466">
    <property type="entry name" value="LysR_substrate"/>
    <property type="match status" value="1"/>
</dbReference>
<comment type="function">
    <text evidence="1">NodD regulates the expression of the nodABCFE genes which encode other nodulation proteins. NodD is also a negative regulator of its own expression. Binds flavonoids as inducers.</text>
</comment>
<reference evidence="10" key="3">
    <citation type="submission" date="2022-12" db="EMBL/GenBank/DDBJ databases">
        <authorList>
            <person name="Sun Q."/>
            <person name="Zhou Y."/>
        </authorList>
    </citation>
    <scope>NUCLEOTIDE SEQUENCE</scope>
    <source>
        <strain evidence="10">CGMCC 1.15034</strain>
    </source>
</reference>
<keyword evidence="3" id="KW-0536">Nodulation</keyword>
<dbReference type="GO" id="GO:0003700">
    <property type="term" value="F:DNA-binding transcription factor activity"/>
    <property type="evidence" value="ECO:0007669"/>
    <property type="project" value="InterPro"/>
</dbReference>
<evidence type="ECO:0000256" key="8">
    <source>
        <dbReference type="ARBA" id="ARBA00023163"/>
    </source>
</evidence>
<evidence type="ECO:0000259" key="9">
    <source>
        <dbReference type="PROSITE" id="PS50931"/>
    </source>
</evidence>
<keyword evidence="6" id="KW-0238">DNA-binding</keyword>
<evidence type="ECO:0000256" key="6">
    <source>
        <dbReference type="ARBA" id="ARBA00023125"/>
    </source>
</evidence>
<comment type="similarity">
    <text evidence="2">Belongs to the LysR transcriptional regulatory family.</text>
</comment>
<dbReference type="PROSITE" id="PS50931">
    <property type="entry name" value="HTH_LYSR"/>
    <property type="match status" value="1"/>
</dbReference>
<dbReference type="InterPro" id="IPR036388">
    <property type="entry name" value="WH-like_DNA-bd_sf"/>
</dbReference>
<evidence type="ECO:0000256" key="1">
    <source>
        <dbReference type="ARBA" id="ARBA00003502"/>
    </source>
</evidence>
<dbReference type="InterPro" id="IPR000847">
    <property type="entry name" value="LysR_HTH_N"/>
</dbReference>
<proteinExistence type="inferred from homology"/>
<protein>
    <submittedName>
        <fullName evidence="11">LysR family transcriptional regulator</fullName>
    </submittedName>
    <submittedName>
        <fullName evidence="10">Nodulation protein D 1</fullName>
    </submittedName>
</protein>
<evidence type="ECO:0000313" key="12">
    <source>
        <dbReference type="Proteomes" id="UP000593880"/>
    </source>
</evidence>
<dbReference type="Gene3D" id="3.40.190.10">
    <property type="entry name" value="Periplasmic binding protein-like II"/>
    <property type="match status" value="2"/>
</dbReference>
<feature type="domain" description="HTH lysR-type" evidence="9">
    <location>
        <begin position="6"/>
        <end position="63"/>
    </location>
</feature>
<evidence type="ECO:0000313" key="11">
    <source>
        <dbReference type="EMBL" id="QOZ64508.1"/>
    </source>
</evidence>
<dbReference type="Proteomes" id="UP000625079">
    <property type="component" value="Unassembled WGS sequence"/>
</dbReference>
<reference evidence="11 12" key="2">
    <citation type="submission" date="2018-06" db="EMBL/GenBank/DDBJ databases">
        <title>Comparative genomics of rhizobia nodulating Arachis hypogaea in China.</title>
        <authorList>
            <person name="Li Y."/>
        </authorList>
    </citation>
    <scope>NUCLEOTIDE SEQUENCE [LARGE SCALE GENOMIC DNA]</scope>
    <source>
        <strain evidence="11 12">CCBAU 51658</strain>
        <plasmid evidence="11 12">unnamed</plasmid>
    </source>
</reference>
<evidence type="ECO:0000256" key="7">
    <source>
        <dbReference type="ARBA" id="ARBA00023159"/>
    </source>
</evidence>
<evidence type="ECO:0000256" key="2">
    <source>
        <dbReference type="ARBA" id="ARBA00009437"/>
    </source>
</evidence>
<evidence type="ECO:0000256" key="3">
    <source>
        <dbReference type="ARBA" id="ARBA00022458"/>
    </source>
</evidence>
<evidence type="ECO:0000256" key="4">
    <source>
        <dbReference type="ARBA" id="ARBA00022491"/>
    </source>
</evidence>
<dbReference type="PANTHER" id="PTHR30118">
    <property type="entry name" value="HTH-TYPE TRANSCRIPTIONAL REGULATOR LEUO-RELATED"/>
    <property type="match status" value="1"/>
</dbReference>
<dbReference type="RefSeq" id="WP_128929902.1">
    <property type="nucleotide sequence ID" value="NZ_BMHC01000035.1"/>
</dbReference>
<dbReference type="InterPro" id="IPR036390">
    <property type="entry name" value="WH_DNA-bd_sf"/>
</dbReference>
<evidence type="ECO:0000313" key="13">
    <source>
        <dbReference type="Proteomes" id="UP000625079"/>
    </source>
</evidence>
<evidence type="ECO:0000313" key="10">
    <source>
        <dbReference type="EMBL" id="GGI33883.1"/>
    </source>
</evidence>